<keyword evidence="1" id="KW-0805">Transcription regulation</keyword>
<evidence type="ECO:0000256" key="1">
    <source>
        <dbReference type="ARBA" id="ARBA00023015"/>
    </source>
</evidence>
<protein>
    <submittedName>
        <fullName evidence="5">GntR family transcriptional regulator</fullName>
    </submittedName>
</protein>
<dbReference type="InterPro" id="IPR033532">
    <property type="entry name" value="AraR_ligand_bind_dom"/>
</dbReference>
<dbReference type="GO" id="GO:0000976">
    <property type="term" value="F:transcription cis-regulatory region binding"/>
    <property type="evidence" value="ECO:0007669"/>
    <property type="project" value="TreeGrafter"/>
</dbReference>
<accession>A0A5D0CPD9</accession>
<dbReference type="EMBL" id="VSDO01000004">
    <property type="protein sequence ID" value="TYA11751.1"/>
    <property type="molecule type" value="Genomic_DNA"/>
</dbReference>
<dbReference type="PROSITE" id="PS50949">
    <property type="entry name" value="HTH_GNTR"/>
    <property type="match status" value="1"/>
</dbReference>
<dbReference type="Proteomes" id="UP000325218">
    <property type="component" value="Unassembled WGS sequence"/>
</dbReference>
<proteinExistence type="predicted"/>
<dbReference type="Gene3D" id="1.10.10.10">
    <property type="entry name" value="Winged helix-like DNA-binding domain superfamily/Winged helix DNA-binding domain"/>
    <property type="match status" value="1"/>
</dbReference>
<dbReference type="OrthoDB" id="9813468at2"/>
<keyword evidence="2" id="KW-0238">DNA-binding</keyword>
<gene>
    <name evidence="5" type="ORF">FRY98_19610</name>
</gene>
<organism evidence="5 6">
    <name type="scientific">Paenibacillus faecis</name>
    <dbReference type="NCBI Taxonomy" id="862114"/>
    <lineage>
        <taxon>Bacteria</taxon>
        <taxon>Bacillati</taxon>
        <taxon>Bacillota</taxon>
        <taxon>Bacilli</taxon>
        <taxon>Bacillales</taxon>
        <taxon>Paenibacillaceae</taxon>
        <taxon>Paenibacillus</taxon>
    </lineage>
</organism>
<dbReference type="PRINTS" id="PR00035">
    <property type="entry name" value="HTHGNTR"/>
</dbReference>
<sequence length="391" mass="42955">MVKEQITEWIRDGKVKPGDKIYSEKELSGMFGVSRHTVRQAIGALVHEGLLYREQGAGTFCSASPNLSVNESHAGASLGTGLSAGLSAGVGAGPSGFSPANVNRKNIGVITTYISDYIFPSIIKGIESYLTAEGYSLTLACTDNDVEKEKQCLQAMLDRGIDGLIVEPTRSSNYNPNINYYLTLEQKQIPYLMINQFYSQLMPPHLIVNDDLGGFMATDHLIRLGHERIVGLFKTDDLQGVNRMKGFIRAFRENQVTFFPEMVLTYTTEEQSSAVIRRLEPFFNGTSPLPTAIVCYNDQLALAVLDLLRRQGLRVPDEVSIVGFDDSPLAEASEVKLTSVTHPKMEMGTDAAKWIVAAVEGREQPPQSVVYEPRLVIRSSTAPVKGSEREG</sequence>
<name>A0A5D0CPD9_9BACL</name>
<dbReference type="SUPFAM" id="SSF53822">
    <property type="entry name" value="Periplasmic binding protein-like I"/>
    <property type="match status" value="1"/>
</dbReference>
<evidence type="ECO:0000259" key="4">
    <source>
        <dbReference type="PROSITE" id="PS50949"/>
    </source>
</evidence>
<dbReference type="AlphaFoldDB" id="A0A5D0CPD9"/>
<dbReference type="InterPro" id="IPR036390">
    <property type="entry name" value="WH_DNA-bd_sf"/>
</dbReference>
<comment type="caution">
    <text evidence="5">The sequence shown here is derived from an EMBL/GenBank/DDBJ whole genome shotgun (WGS) entry which is preliminary data.</text>
</comment>
<dbReference type="InterPro" id="IPR046335">
    <property type="entry name" value="LacI/GalR-like_sensor"/>
</dbReference>
<dbReference type="SMART" id="SM00345">
    <property type="entry name" value="HTH_GNTR"/>
    <property type="match status" value="1"/>
</dbReference>
<evidence type="ECO:0000313" key="5">
    <source>
        <dbReference type="EMBL" id="TYA11751.1"/>
    </source>
</evidence>
<dbReference type="Pfam" id="PF13377">
    <property type="entry name" value="Peripla_BP_3"/>
    <property type="match status" value="1"/>
</dbReference>
<keyword evidence="3" id="KW-0804">Transcription</keyword>
<evidence type="ECO:0000256" key="3">
    <source>
        <dbReference type="ARBA" id="ARBA00023163"/>
    </source>
</evidence>
<dbReference type="PANTHER" id="PTHR30146">
    <property type="entry name" value="LACI-RELATED TRANSCRIPTIONAL REPRESSOR"/>
    <property type="match status" value="1"/>
</dbReference>
<feature type="domain" description="HTH gntR-type" evidence="4">
    <location>
        <begin position="1"/>
        <end position="64"/>
    </location>
</feature>
<dbReference type="Pfam" id="PF00392">
    <property type="entry name" value="GntR"/>
    <property type="match status" value="1"/>
</dbReference>
<dbReference type="InterPro" id="IPR036388">
    <property type="entry name" value="WH-like_DNA-bd_sf"/>
</dbReference>
<dbReference type="CDD" id="cd07377">
    <property type="entry name" value="WHTH_GntR"/>
    <property type="match status" value="1"/>
</dbReference>
<evidence type="ECO:0000313" key="6">
    <source>
        <dbReference type="Proteomes" id="UP000325218"/>
    </source>
</evidence>
<dbReference type="InterPro" id="IPR000524">
    <property type="entry name" value="Tscrpt_reg_HTH_GntR"/>
</dbReference>
<dbReference type="RefSeq" id="WP_148455891.1">
    <property type="nucleotide sequence ID" value="NZ_VSDO01000004.1"/>
</dbReference>
<dbReference type="InterPro" id="IPR028082">
    <property type="entry name" value="Peripla_BP_I"/>
</dbReference>
<reference evidence="5 6" key="1">
    <citation type="submission" date="2019-08" db="EMBL/GenBank/DDBJ databases">
        <title>Genome sequencing of Paenibacillus faecis DSM 23593(T).</title>
        <authorList>
            <person name="Kook J.-K."/>
            <person name="Park S.-N."/>
            <person name="Lim Y.K."/>
        </authorList>
    </citation>
    <scope>NUCLEOTIDE SEQUENCE [LARGE SCALE GENOMIC DNA]</scope>
    <source>
        <strain evidence="5 6">DSM 23593</strain>
    </source>
</reference>
<dbReference type="GO" id="GO:0003700">
    <property type="term" value="F:DNA-binding transcription factor activity"/>
    <property type="evidence" value="ECO:0007669"/>
    <property type="project" value="InterPro"/>
</dbReference>
<dbReference type="Gene3D" id="3.40.50.2300">
    <property type="match status" value="2"/>
</dbReference>
<dbReference type="CDD" id="cd01541">
    <property type="entry name" value="PBP1_AraR"/>
    <property type="match status" value="1"/>
</dbReference>
<dbReference type="PANTHER" id="PTHR30146:SF150">
    <property type="entry name" value="ARABINOSE METABOLISM TRANSCRIPTIONAL REPRESSOR"/>
    <property type="match status" value="1"/>
</dbReference>
<dbReference type="SUPFAM" id="SSF46785">
    <property type="entry name" value="Winged helix' DNA-binding domain"/>
    <property type="match status" value="1"/>
</dbReference>
<keyword evidence="6" id="KW-1185">Reference proteome</keyword>
<evidence type="ECO:0000256" key="2">
    <source>
        <dbReference type="ARBA" id="ARBA00023125"/>
    </source>
</evidence>